<dbReference type="Pfam" id="PF01729">
    <property type="entry name" value="QRPTase_C"/>
    <property type="match status" value="1"/>
</dbReference>
<reference evidence="2 3" key="1">
    <citation type="submission" date="2020-12" db="EMBL/GenBank/DDBJ databases">
        <title>FDA dAtabase for Regulatory Grade micrObial Sequences (FDA-ARGOS): Supporting development and validation of Infectious Disease Dx tests.</title>
        <authorList>
            <person name="Sproer C."/>
            <person name="Gronow S."/>
            <person name="Severitt S."/>
            <person name="Schroder I."/>
            <person name="Tallon L."/>
            <person name="Sadzewicz L."/>
            <person name="Zhao X."/>
            <person name="Boylan J."/>
            <person name="Ott S."/>
            <person name="Bowen H."/>
            <person name="Vavikolanu K."/>
            <person name="Mehta A."/>
            <person name="Aluvathingal J."/>
            <person name="Nadendla S."/>
            <person name="Lowell S."/>
            <person name="Myers T."/>
            <person name="Yan Y."/>
            <person name="Sichtig H."/>
        </authorList>
    </citation>
    <scope>NUCLEOTIDE SEQUENCE [LARGE SCALE GENOMIC DNA]</scope>
    <source>
        <strain evidence="2 3">FDAARGOS_872</strain>
    </source>
</reference>
<dbReference type="RefSeq" id="WP_115148529.1">
    <property type="nucleotide sequence ID" value="NZ_UGSB01000001.1"/>
</dbReference>
<organism evidence="2 3">
    <name type="scientific">Oligella ureolytica</name>
    <dbReference type="NCBI Taxonomy" id="90244"/>
    <lineage>
        <taxon>Bacteria</taxon>
        <taxon>Pseudomonadati</taxon>
        <taxon>Pseudomonadota</taxon>
        <taxon>Betaproteobacteria</taxon>
        <taxon>Burkholderiales</taxon>
        <taxon>Alcaligenaceae</taxon>
        <taxon>Oligella</taxon>
    </lineage>
</organism>
<proteinExistence type="predicted"/>
<dbReference type="SUPFAM" id="SSF51690">
    <property type="entry name" value="Nicotinate/Quinolinate PRTase C-terminal domain-like"/>
    <property type="match status" value="1"/>
</dbReference>
<accession>A0A7T3EUX4</accession>
<name>A0A7T3EUX4_9BURK</name>
<sequence length="86" mass="9553">MPVLEKAFRVRAYCRPQPFEWSKYIDQLRYSASEKKIIVEAGTIIAAGGINLSNVEEYAATGISMLVTSALYCAKPVDIQVKIEVV</sequence>
<dbReference type="EMBL" id="CP065725">
    <property type="protein sequence ID" value="QPT40572.1"/>
    <property type="molecule type" value="Genomic_DNA"/>
</dbReference>
<evidence type="ECO:0000313" key="2">
    <source>
        <dbReference type="EMBL" id="QPT40572.1"/>
    </source>
</evidence>
<feature type="domain" description="Quinolinate phosphoribosyl transferase C-terminal" evidence="1">
    <location>
        <begin position="42"/>
        <end position="82"/>
    </location>
</feature>
<keyword evidence="3" id="KW-1185">Reference proteome</keyword>
<dbReference type="InterPro" id="IPR002638">
    <property type="entry name" value="Quinolinate_PRibosylTrfase_C"/>
</dbReference>
<evidence type="ECO:0000259" key="1">
    <source>
        <dbReference type="Pfam" id="PF01729"/>
    </source>
</evidence>
<dbReference type="InterPro" id="IPR036068">
    <property type="entry name" value="Nicotinate_pribotase-like_C"/>
</dbReference>
<evidence type="ECO:0000313" key="3">
    <source>
        <dbReference type="Proteomes" id="UP000594903"/>
    </source>
</evidence>
<gene>
    <name evidence="2" type="ORF">I6G29_02980</name>
</gene>
<protein>
    <recommendedName>
        <fullName evidence="1">Quinolinate phosphoribosyl transferase C-terminal domain-containing protein</fullName>
    </recommendedName>
</protein>
<dbReference type="Proteomes" id="UP000594903">
    <property type="component" value="Chromosome"/>
</dbReference>